<dbReference type="AlphaFoldDB" id="A0AAD9ZGL1"/>
<organism evidence="2 3">
    <name type="scientific">Lepraria neglecta</name>
    <dbReference type="NCBI Taxonomy" id="209136"/>
    <lineage>
        <taxon>Eukaryota</taxon>
        <taxon>Fungi</taxon>
        <taxon>Dikarya</taxon>
        <taxon>Ascomycota</taxon>
        <taxon>Pezizomycotina</taxon>
        <taxon>Lecanoromycetes</taxon>
        <taxon>OSLEUM clade</taxon>
        <taxon>Lecanoromycetidae</taxon>
        <taxon>Lecanorales</taxon>
        <taxon>Lecanorineae</taxon>
        <taxon>Stereocaulaceae</taxon>
        <taxon>Lepraria</taxon>
    </lineage>
</organism>
<feature type="region of interest" description="Disordered" evidence="1">
    <location>
        <begin position="142"/>
        <end position="193"/>
    </location>
</feature>
<gene>
    <name evidence="2" type="ORF">OEA41_000762</name>
</gene>
<feature type="compositionally biased region" description="Basic and acidic residues" evidence="1">
    <location>
        <begin position="164"/>
        <end position="180"/>
    </location>
</feature>
<sequence>MSILARSENSTPGVIGKAIRSLPLDQRAQQSSKPRIGLTCNAVGGSQILTIGGRDRNPKVVDSTHIVNTQSTYDTQDPNAQGLAIFDMTNLTFSTQYTAGAPAYEQSSVIKQFYSEAQQQQELNPAEPTKEDPLMLGQENPTLQEADQDYGRPAELGGGGMFEMEGRHLSEAGDGERQVPEFDGGGGGSIVRM</sequence>
<accession>A0AAD9ZGL1</accession>
<evidence type="ECO:0000313" key="3">
    <source>
        <dbReference type="Proteomes" id="UP001276659"/>
    </source>
</evidence>
<comment type="caution">
    <text evidence="2">The sequence shown here is derived from an EMBL/GenBank/DDBJ whole genome shotgun (WGS) entry which is preliminary data.</text>
</comment>
<dbReference type="Proteomes" id="UP001276659">
    <property type="component" value="Unassembled WGS sequence"/>
</dbReference>
<name>A0AAD9ZGL1_9LECA</name>
<evidence type="ECO:0000256" key="1">
    <source>
        <dbReference type="SAM" id="MobiDB-lite"/>
    </source>
</evidence>
<keyword evidence="3" id="KW-1185">Reference proteome</keyword>
<protein>
    <submittedName>
        <fullName evidence="2">Uncharacterized protein</fullName>
    </submittedName>
</protein>
<reference evidence="2" key="1">
    <citation type="submission" date="2022-11" db="EMBL/GenBank/DDBJ databases">
        <title>Chromosomal genome sequence assembly and mating type (MAT) locus characterization of the leprose asexual lichenized fungus Lepraria neglecta (Nyl.) Erichsen.</title>
        <authorList>
            <person name="Allen J.L."/>
            <person name="Pfeffer B."/>
        </authorList>
    </citation>
    <scope>NUCLEOTIDE SEQUENCE</scope>
    <source>
        <strain evidence="2">Allen 5258</strain>
    </source>
</reference>
<feature type="compositionally biased region" description="Gly residues" evidence="1">
    <location>
        <begin position="183"/>
        <end position="193"/>
    </location>
</feature>
<evidence type="ECO:0000313" key="2">
    <source>
        <dbReference type="EMBL" id="KAK3178625.1"/>
    </source>
</evidence>
<proteinExistence type="predicted"/>
<dbReference type="EMBL" id="JASNWA010000003">
    <property type="protein sequence ID" value="KAK3178625.1"/>
    <property type="molecule type" value="Genomic_DNA"/>
</dbReference>